<comment type="caution">
    <text evidence="3">The sequence shown here is derived from an EMBL/GenBank/DDBJ whole genome shotgun (WGS) entry which is preliminary data.</text>
</comment>
<dbReference type="Gene3D" id="1.25.40.10">
    <property type="entry name" value="Tetratricopeptide repeat domain"/>
    <property type="match status" value="1"/>
</dbReference>
<proteinExistence type="predicted"/>
<name>A0A6N8IGW6_9ACTN</name>
<dbReference type="InterPro" id="IPR011990">
    <property type="entry name" value="TPR-like_helical_dom_sf"/>
</dbReference>
<dbReference type="InterPro" id="IPR005158">
    <property type="entry name" value="BTAD"/>
</dbReference>
<dbReference type="InterPro" id="IPR036388">
    <property type="entry name" value="WH-like_DNA-bd_sf"/>
</dbReference>
<reference evidence="3 4" key="1">
    <citation type="submission" date="2019-11" db="EMBL/GenBank/DDBJ databases">
        <title>Whole genome shotgun sequencing (WGS) data from Adlercreutzia equolifaciens ResAG-91, Eggerthella lenta MRI-F36, MRI-F37, MRI-F40, ResAG-49, ResAG-88, ResAG-121, ResAG-145, and Gordonibacter sp. ResAG-5, ResAG-26, ResAG-43, ResAG-50, ResAG-59.</title>
        <authorList>
            <person name="Stoll D.A."/>
            <person name="Danylec N."/>
            <person name="Franz C.M.A.P."/>
            <person name="Huch M."/>
        </authorList>
    </citation>
    <scope>NUCLEOTIDE SEQUENCE [LARGE SCALE GENOMIC DNA]</scope>
    <source>
        <strain evidence="3 4">ResAG-59</strain>
    </source>
</reference>
<evidence type="ECO:0000313" key="3">
    <source>
        <dbReference type="EMBL" id="MVN15078.1"/>
    </source>
</evidence>
<dbReference type="EMBL" id="WPOC01000008">
    <property type="protein sequence ID" value="MVN15078.1"/>
    <property type="molecule type" value="Genomic_DNA"/>
</dbReference>
<dbReference type="SUPFAM" id="SSF48452">
    <property type="entry name" value="TPR-like"/>
    <property type="match status" value="1"/>
</dbReference>
<dbReference type="AlphaFoldDB" id="A0A6N8IGW6"/>
<dbReference type="Pfam" id="PF03704">
    <property type="entry name" value="BTAD"/>
    <property type="match status" value="1"/>
</dbReference>
<dbReference type="GO" id="GO:0006355">
    <property type="term" value="P:regulation of DNA-templated transcription"/>
    <property type="evidence" value="ECO:0007669"/>
    <property type="project" value="InterPro"/>
</dbReference>
<organism evidence="3 4">
    <name type="scientific">Gordonibacter urolithinfaciens</name>
    <dbReference type="NCBI Taxonomy" id="1335613"/>
    <lineage>
        <taxon>Bacteria</taxon>
        <taxon>Bacillati</taxon>
        <taxon>Actinomycetota</taxon>
        <taxon>Coriobacteriia</taxon>
        <taxon>Eggerthellales</taxon>
        <taxon>Eggerthellaceae</taxon>
        <taxon>Gordonibacter</taxon>
    </lineage>
</organism>
<feature type="region of interest" description="Disordered" evidence="1">
    <location>
        <begin position="1"/>
        <end position="21"/>
    </location>
</feature>
<evidence type="ECO:0000256" key="1">
    <source>
        <dbReference type="SAM" id="MobiDB-lite"/>
    </source>
</evidence>
<accession>A0A6N8IGW6</accession>
<evidence type="ECO:0000259" key="2">
    <source>
        <dbReference type="SMART" id="SM01043"/>
    </source>
</evidence>
<sequence>MTGFLKQSSCKGHRPNHLASRRHYPRPDLIARLLRERHVARFLVAPEGFGKTGLAMEYADVVFSFDHVFWINGKSPCFLRDLDRGIISSSLTAADASSFLAVVEDVPPLDATRAAALSGVFDELLGRGCEVLATCAPSCDAYGPLQHDRLKLSAADLLLSDAELDAARPADDRASRPAAAVPPAERVPGLVWGPLGGEGSFLEGALREELPADMLLAMATMLVLGRGSLPDVEAFGPCGEDLAALMATGYPYLGIDRRCDRFETPCFPVEAVAGAVGSRLDVLAARSHLANRDALAGRWADVLLSRAQGERACGLVGALCSRGARAAWLAERSRALARQACMLPAHRLYASLGPSAPSGNSLLELGEVLRLVVLGDRAAALAPARRIAFDLGAPAGIRALAALVVVREGKGPVRKRAREELARLAGPGDAPDVVAAAGGGGAARPDPAFWRPLAQAQLALLDDPAWLVHGADAIDEGGALEADGDALAIAAAWALAEVAEGREGVGAEGAEQGAAALGRIDRYVRMRLAELEEPGGDLFAAAAGLALERVRERGLLPSSPPLRAAEALALHRAEMELFSQRRAFERSARESAERRAERAATHPDAYLDGRYLPEEGRAPTLVPLLTVNLFGGLDVRIGDTPVDPGRFRRQKVKTLLALLVLNRGREFPRDRLVGIMWPESEVDSARKNFYSVWSHLRRALSGPSGACPYLVRQQNGCRLDERLIVTDVARFDAVCRMLLFGQPGADGWAQLYAEIDEAFADDLMPSEQDNEFVMQARKDRRMQLVDALVAAAERLVAADDAQEGLWFARAALRRDRTREDAYTALMRAQIAAGQRTAALETYFECRRFLTTELGIDPSLATMELYRSIIETEEPLD</sequence>
<feature type="domain" description="Bacterial transcriptional activator" evidence="2">
    <location>
        <begin position="726"/>
        <end position="869"/>
    </location>
</feature>
<dbReference type="GO" id="GO:0003677">
    <property type="term" value="F:DNA binding"/>
    <property type="evidence" value="ECO:0007669"/>
    <property type="project" value="InterPro"/>
</dbReference>
<dbReference type="RefSeq" id="WP_157009624.1">
    <property type="nucleotide sequence ID" value="NZ_WPOC01000008.1"/>
</dbReference>
<evidence type="ECO:0000313" key="4">
    <source>
        <dbReference type="Proteomes" id="UP000468327"/>
    </source>
</evidence>
<gene>
    <name evidence="3" type="ORF">GO738_06880</name>
</gene>
<feature type="compositionally biased region" description="Basic residues" evidence="1">
    <location>
        <begin position="11"/>
        <end position="21"/>
    </location>
</feature>
<keyword evidence="4" id="KW-1185">Reference proteome</keyword>
<protein>
    <submittedName>
        <fullName evidence="3">SARP family transcriptional regulator</fullName>
    </submittedName>
</protein>
<dbReference type="PANTHER" id="PTHR35807">
    <property type="entry name" value="TRANSCRIPTIONAL REGULATOR REDD-RELATED"/>
    <property type="match status" value="1"/>
</dbReference>
<feature type="compositionally biased region" description="Polar residues" evidence="1">
    <location>
        <begin position="1"/>
        <end position="10"/>
    </location>
</feature>
<dbReference type="InterPro" id="IPR016032">
    <property type="entry name" value="Sig_transdc_resp-reg_C-effctor"/>
</dbReference>
<dbReference type="SUPFAM" id="SSF46894">
    <property type="entry name" value="C-terminal effector domain of the bipartite response regulators"/>
    <property type="match status" value="1"/>
</dbReference>
<dbReference type="Proteomes" id="UP000468327">
    <property type="component" value="Unassembled WGS sequence"/>
</dbReference>
<dbReference type="SMART" id="SM01043">
    <property type="entry name" value="BTAD"/>
    <property type="match status" value="1"/>
</dbReference>
<dbReference type="Gene3D" id="1.10.10.10">
    <property type="entry name" value="Winged helix-like DNA-binding domain superfamily/Winged helix DNA-binding domain"/>
    <property type="match status" value="1"/>
</dbReference>
<dbReference type="InterPro" id="IPR051677">
    <property type="entry name" value="AfsR-DnrI-RedD_regulator"/>
</dbReference>